<dbReference type="AlphaFoldDB" id="A0A1M6GJR9"/>
<reference evidence="2" key="1">
    <citation type="submission" date="2016-11" db="EMBL/GenBank/DDBJ databases">
        <authorList>
            <person name="Varghese N."/>
            <person name="Submissions S."/>
        </authorList>
    </citation>
    <scope>NUCLEOTIDE SEQUENCE [LARGE SCALE GENOMIC DNA]</scope>
    <source>
        <strain evidence="2">DSM 100564</strain>
    </source>
</reference>
<evidence type="ECO:0008006" key="3">
    <source>
        <dbReference type="Google" id="ProtNLM"/>
    </source>
</evidence>
<evidence type="ECO:0000313" key="2">
    <source>
        <dbReference type="Proteomes" id="UP000183982"/>
    </source>
</evidence>
<keyword evidence="2" id="KW-1185">Reference proteome</keyword>
<gene>
    <name evidence="1" type="ORF">SAMN05444000_10547</name>
</gene>
<organism evidence="1 2">
    <name type="scientific">Shimia gijangensis</name>
    <dbReference type="NCBI Taxonomy" id="1470563"/>
    <lineage>
        <taxon>Bacteria</taxon>
        <taxon>Pseudomonadati</taxon>
        <taxon>Pseudomonadota</taxon>
        <taxon>Alphaproteobacteria</taxon>
        <taxon>Rhodobacterales</taxon>
        <taxon>Roseobacteraceae</taxon>
    </lineage>
</organism>
<accession>A0A1M6GJR9</accession>
<dbReference type="STRING" id="1470563.SAMN05444000_10547"/>
<dbReference type="RefSeq" id="WP_073250607.1">
    <property type="nucleotide sequence ID" value="NZ_FQZQ01000005.1"/>
</dbReference>
<evidence type="ECO:0000313" key="1">
    <source>
        <dbReference type="EMBL" id="SHJ10149.1"/>
    </source>
</evidence>
<dbReference type="OrthoDB" id="7860130at2"/>
<dbReference type="Proteomes" id="UP000183982">
    <property type="component" value="Unassembled WGS sequence"/>
</dbReference>
<name>A0A1M6GJR9_9RHOB</name>
<protein>
    <recommendedName>
        <fullName evidence="3">Single-strand binding protein family protein</fullName>
    </recommendedName>
</protein>
<sequence length="127" mass="14360">MPDYFMQFQVFGEVAGFLLLKEPEKRLLVDISSLPRDLHAAKQRGYASRTCFSIFEEDLITGFLRQMSVGDTIKATGTFAQTNYVPHKTSYIDTTFHLLDFRKIDRNVGALEMNGQVIEPAPGAMVH</sequence>
<proteinExistence type="predicted"/>
<dbReference type="EMBL" id="FQZQ01000005">
    <property type="protein sequence ID" value="SHJ10149.1"/>
    <property type="molecule type" value="Genomic_DNA"/>
</dbReference>